<dbReference type="Proteomes" id="UP000325558">
    <property type="component" value="Unassembled WGS sequence"/>
</dbReference>
<evidence type="ECO:0000259" key="6">
    <source>
        <dbReference type="Pfam" id="PF01494"/>
    </source>
</evidence>
<dbReference type="OrthoDB" id="10029326at2759"/>
<name>A0A5N6XN03_9EURO</name>
<sequence length="490" mass="54092">MSVAVGLFGPDIDRQTWGAAAEIKSKTPQPRKLRMSMRFRVFIRFVRLGWVRSQWETIPPRIPEQICLAPVIMTAPVVLIIGCGIAGPVLGILYKCKGYHPIVFEKVQTLGDAGASLMLMPNGMKVLDLIGLADEVAKESLPLRGFWDGVASGGTLGHSGLPAAFTDKYGQPAAGIKRTSISLMLKKRLLDMDVELHEGWKLESIKENEDSVTAIFDGERMVTGAFLIGCDGIRAASRRVILEMQGIHTGMPTFTGLVQVAGISRTPESLDDFRRGSLCNWYGDGKHIIAYPVSATHTSWAATLPQTLEHEETWRQSDPAEIETQRETLARQLTGFEPVVLNLIKTATRIIKFGLYDRPELRPEQWHSKRCVLVGDAAHPTSPHLGQGANQALEDCYHLMKYMPCINSGSADYAQKSSQMNSDLPGFFQAYAESRQPRTSALVKEARAIGERRVVVTAALCKERDALIAAAWSNQDAISTRYDTLLKEPF</sequence>
<dbReference type="PANTHER" id="PTHR13789">
    <property type="entry name" value="MONOOXYGENASE"/>
    <property type="match status" value="1"/>
</dbReference>
<dbReference type="EMBL" id="ML737457">
    <property type="protein sequence ID" value="KAE8334113.1"/>
    <property type="molecule type" value="Genomic_DNA"/>
</dbReference>
<protein>
    <recommendedName>
        <fullName evidence="6">FAD-binding domain-containing protein</fullName>
    </recommendedName>
</protein>
<comment type="similarity">
    <text evidence="1">Belongs to the paxM FAD-dependent monooxygenase family.</text>
</comment>
<dbReference type="InterPro" id="IPR002938">
    <property type="entry name" value="FAD-bd"/>
</dbReference>
<dbReference type="AlphaFoldDB" id="A0A5N6XN03"/>
<proteinExistence type="inferred from homology"/>
<dbReference type="Gene3D" id="3.50.50.60">
    <property type="entry name" value="FAD/NAD(P)-binding domain"/>
    <property type="match status" value="1"/>
</dbReference>
<reference evidence="7" key="1">
    <citation type="submission" date="2019-04" db="EMBL/GenBank/DDBJ databases">
        <title>Friends and foes A comparative genomics study of 23 Aspergillus species from section Flavi.</title>
        <authorList>
            <consortium name="DOE Joint Genome Institute"/>
            <person name="Kjaerbolling I."/>
            <person name="Vesth T."/>
            <person name="Frisvad J.C."/>
            <person name="Nybo J.L."/>
            <person name="Theobald S."/>
            <person name="Kildgaard S."/>
            <person name="Isbrandt T."/>
            <person name="Kuo A."/>
            <person name="Sato A."/>
            <person name="Lyhne E.K."/>
            <person name="Kogle M.E."/>
            <person name="Wiebenga A."/>
            <person name="Kun R.S."/>
            <person name="Lubbers R.J."/>
            <person name="Makela M.R."/>
            <person name="Barry K."/>
            <person name="Chovatia M."/>
            <person name="Clum A."/>
            <person name="Daum C."/>
            <person name="Haridas S."/>
            <person name="He G."/>
            <person name="LaButti K."/>
            <person name="Lipzen A."/>
            <person name="Mondo S."/>
            <person name="Riley R."/>
            <person name="Salamov A."/>
            <person name="Simmons B.A."/>
            <person name="Magnuson J.K."/>
            <person name="Henrissat B."/>
            <person name="Mortensen U.H."/>
            <person name="Larsen T.O."/>
            <person name="Devries R.P."/>
            <person name="Grigoriev I.V."/>
            <person name="Machida M."/>
            <person name="Baker S.E."/>
            <person name="Andersen M.R."/>
        </authorList>
    </citation>
    <scope>NUCLEOTIDE SEQUENCE</scope>
    <source>
        <strain evidence="7">CBS 117612</strain>
    </source>
</reference>
<gene>
    <name evidence="7" type="ORF">BDV24DRAFT_146385</name>
</gene>
<dbReference type="PANTHER" id="PTHR13789:SF309">
    <property type="entry name" value="PUTATIVE (AFU_ORTHOLOGUE AFUA_6G14510)-RELATED"/>
    <property type="match status" value="1"/>
</dbReference>
<dbReference type="GO" id="GO:0004497">
    <property type="term" value="F:monooxygenase activity"/>
    <property type="evidence" value="ECO:0007669"/>
    <property type="project" value="UniProtKB-KW"/>
</dbReference>
<evidence type="ECO:0000256" key="2">
    <source>
        <dbReference type="ARBA" id="ARBA00022630"/>
    </source>
</evidence>
<keyword evidence="2" id="KW-0285">Flavoprotein</keyword>
<evidence type="ECO:0000256" key="5">
    <source>
        <dbReference type="ARBA" id="ARBA00023033"/>
    </source>
</evidence>
<evidence type="ECO:0000313" key="7">
    <source>
        <dbReference type="EMBL" id="KAE8334113.1"/>
    </source>
</evidence>
<keyword evidence="3" id="KW-0274">FAD</keyword>
<organism evidence="7">
    <name type="scientific">Aspergillus arachidicola</name>
    <dbReference type="NCBI Taxonomy" id="656916"/>
    <lineage>
        <taxon>Eukaryota</taxon>
        <taxon>Fungi</taxon>
        <taxon>Dikarya</taxon>
        <taxon>Ascomycota</taxon>
        <taxon>Pezizomycotina</taxon>
        <taxon>Eurotiomycetes</taxon>
        <taxon>Eurotiomycetidae</taxon>
        <taxon>Eurotiales</taxon>
        <taxon>Aspergillaceae</taxon>
        <taxon>Aspergillus</taxon>
        <taxon>Aspergillus subgen. Circumdati</taxon>
    </lineage>
</organism>
<keyword evidence="4" id="KW-0560">Oxidoreductase</keyword>
<keyword evidence="5" id="KW-0503">Monooxygenase</keyword>
<evidence type="ECO:0000256" key="1">
    <source>
        <dbReference type="ARBA" id="ARBA00007992"/>
    </source>
</evidence>
<accession>A0A5N6XN03</accession>
<dbReference type="GO" id="GO:0071949">
    <property type="term" value="F:FAD binding"/>
    <property type="evidence" value="ECO:0007669"/>
    <property type="project" value="InterPro"/>
</dbReference>
<evidence type="ECO:0000256" key="4">
    <source>
        <dbReference type="ARBA" id="ARBA00023002"/>
    </source>
</evidence>
<dbReference type="InterPro" id="IPR036188">
    <property type="entry name" value="FAD/NAD-bd_sf"/>
</dbReference>
<dbReference type="PRINTS" id="PR00420">
    <property type="entry name" value="RNGMNOXGNASE"/>
</dbReference>
<dbReference type="InterPro" id="IPR050493">
    <property type="entry name" value="FAD-dep_Monooxygenase_BioMet"/>
</dbReference>
<dbReference type="SUPFAM" id="SSF51905">
    <property type="entry name" value="FAD/NAD(P)-binding domain"/>
    <property type="match status" value="1"/>
</dbReference>
<dbReference type="Pfam" id="PF01494">
    <property type="entry name" value="FAD_binding_3"/>
    <property type="match status" value="1"/>
</dbReference>
<feature type="domain" description="FAD-binding" evidence="6">
    <location>
        <begin position="78"/>
        <end position="412"/>
    </location>
</feature>
<evidence type="ECO:0000256" key="3">
    <source>
        <dbReference type="ARBA" id="ARBA00022827"/>
    </source>
</evidence>